<comment type="caution">
    <text evidence="1">The sequence shown here is derived from an EMBL/GenBank/DDBJ whole genome shotgun (WGS) entry which is preliminary data.</text>
</comment>
<dbReference type="AlphaFoldDB" id="A0AAW0FXZ8"/>
<proteinExistence type="predicted"/>
<keyword evidence="2" id="KW-1185">Reference proteome</keyword>
<evidence type="ECO:0000313" key="2">
    <source>
        <dbReference type="Proteomes" id="UP001385951"/>
    </source>
</evidence>
<name>A0AAW0FXZ8_9APHY</name>
<sequence>MLYSLAQYRIMMSHSSTIQHNLHMNKPCSIGIPGNDLRPESPVHRVLNIQEVLSLIFSFIHPQCMNPEFDDDERKKILRTLARAARTCKAFQLHASTLLWQEQHGLDAFSIMFERLNGEEGHLQHLLSLGERVKHLIYAGSNSKDDIRTIALMSKEIQGKSLFPNLQHIQLDSGGWPLTPTEASLLFSPGLLAVDLIGLSQGSDDRRKDQWGRLSGTQHQQICIHKLIKRSPRLQVFRNVTTHVMSLELRTARETRLGHYQPFKMTNSVTLRFNCPGGTVVSKQEKLTKASRFLSTLNLDQCRQLISTLSLIKNQDIERIAFSTTMHTTLSVSKILHLLCLFHHANSSANVDTQHAALPEMFSHYWKDTKKLATNIKSSMESFENVLISQVTNPVRPPFVPSQRGNTQSRCRIQTFVTSFHRLLRQTNLLYSILEKYIGTEMLIKPKYKRLNKV</sequence>
<protein>
    <submittedName>
        <fullName evidence="1">Uncharacterized protein</fullName>
    </submittedName>
</protein>
<gene>
    <name evidence="1" type="ORF">QCA50_014769</name>
</gene>
<accession>A0AAW0FXZ8</accession>
<dbReference type="Proteomes" id="UP001385951">
    <property type="component" value="Unassembled WGS sequence"/>
</dbReference>
<organism evidence="1 2">
    <name type="scientific">Cerrena zonata</name>
    <dbReference type="NCBI Taxonomy" id="2478898"/>
    <lineage>
        <taxon>Eukaryota</taxon>
        <taxon>Fungi</taxon>
        <taxon>Dikarya</taxon>
        <taxon>Basidiomycota</taxon>
        <taxon>Agaricomycotina</taxon>
        <taxon>Agaricomycetes</taxon>
        <taxon>Polyporales</taxon>
        <taxon>Cerrenaceae</taxon>
        <taxon>Cerrena</taxon>
    </lineage>
</organism>
<evidence type="ECO:0000313" key="1">
    <source>
        <dbReference type="EMBL" id="KAK7682182.1"/>
    </source>
</evidence>
<reference evidence="1 2" key="1">
    <citation type="submission" date="2022-09" db="EMBL/GenBank/DDBJ databases">
        <authorList>
            <person name="Palmer J.M."/>
        </authorList>
    </citation>
    <scope>NUCLEOTIDE SEQUENCE [LARGE SCALE GENOMIC DNA]</scope>
    <source>
        <strain evidence="1 2">DSM 7382</strain>
    </source>
</reference>
<dbReference type="EMBL" id="JASBNA010000037">
    <property type="protein sequence ID" value="KAK7682182.1"/>
    <property type="molecule type" value="Genomic_DNA"/>
</dbReference>